<organism evidence="3 4">
    <name type="scientific">Ferroacidibacillus organovorans</name>
    <dbReference type="NCBI Taxonomy" id="1765683"/>
    <lineage>
        <taxon>Bacteria</taxon>
        <taxon>Bacillati</taxon>
        <taxon>Bacillota</taxon>
        <taxon>Bacilli</taxon>
        <taxon>Bacillales</taxon>
        <taxon>Alicyclobacillaceae</taxon>
        <taxon>Ferroacidibacillus</taxon>
    </lineage>
</organism>
<feature type="compositionally biased region" description="Basic and acidic residues" evidence="1">
    <location>
        <begin position="67"/>
        <end position="81"/>
    </location>
</feature>
<dbReference type="Proteomes" id="UP000077421">
    <property type="component" value="Unassembled WGS sequence"/>
</dbReference>
<evidence type="ECO:0000256" key="1">
    <source>
        <dbReference type="SAM" id="MobiDB-lite"/>
    </source>
</evidence>
<feature type="region of interest" description="Disordered" evidence="1">
    <location>
        <begin position="67"/>
        <end position="87"/>
    </location>
</feature>
<evidence type="ECO:0000259" key="2">
    <source>
        <dbReference type="SMART" id="SM00966"/>
    </source>
</evidence>
<reference evidence="3 4" key="1">
    <citation type="submission" date="2016-02" db="EMBL/GenBank/DDBJ databases">
        <title>Draft genome sequence of Acidibacillus ferrooxidans SLC66.</title>
        <authorList>
            <person name="Oliveira G."/>
            <person name="Nancucheo I."/>
            <person name="Dall'Agnol H."/>
            <person name="Johnson B."/>
            <person name="Oliveira R."/>
            <person name="Nunes G.L."/>
            <person name="Tzotzos G."/>
            <person name="Orellana S.C."/>
            <person name="Salim A.C."/>
            <person name="Araujo F.M."/>
        </authorList>
    </citation>
    <scope>NUCLEOTIDE SEQUENCE [LARGE SCALE GENOMIC DNA]</scope>
    <source>
        <strain evidence="3 4">SLC66</strain>
    </source>
</reference>
<dbReference type="Pfam" id="PF04014">
    <property type="entry name" value="MazE_antitoxin"/>
    <property type="match status" value="1"/>
</dbReference>
<comment type="caution">
    <text evidence="3">The sequence shown here is derived from an EMBL/GenBank/DDBJ whole genome shotgun (WGS) entry which is preliminary data.</text>
</comment>
<sequence>MTLSKITRNGQITIPKIIREKLHLEEGDYVDVIDSQEGILLRPKKMMLLDPDQAYYWTEEWQERERRADEDLQKGRVHPLDSLDEIG</sequence>
<dbReference type="InterPro" id="IPR052975">
    <property type="entry name" value="Repressor-like_regulatory"/>
</dbReference>
<protein>
    <recommendedName>
        <fullName evidence="2">SpoVT-AbrB domain-containing protein</fullName>
    </recommendedName>
</protein>
<dbReference type="SMART" id="SM00966">
    <property type="entry name" value="SpoVT_AbrB"/>
    <property type="match status" value="1"/>
</dbReference>
<dbReference type="InterPro" id="IPR007159">
    <property type="entry name" value="SpoVT-AbrB_dom"/>
</dbReference>
<dbReference type="GO" id="GO:0003677">
    <property type="term" value="F:DNA binding"/>
    <property type="evidence" value="ECO:0007669"/>
    <property type="project" value="InterPro"/>
</dbReference>
<accession>A0A853KC80</accession>
<dbReference type="AlphaFoldDB" id="A0A853KC80"/>
<dbReference type="NCBIfam" id="TIGR01439">
    <property type="entry name" value="lp_hng_hel_AbrB"/>
    <property type="match status" value="1"/>
</dbReference>
<evidence type="ECO:0000313" key="4">
    <source>
        <dbReference type="Proteomes" id="UP000077421"/>
    </source>
</evidence>
<dbReference type="PANTHER" id="PTHR34860">
    <property type="entry name" value="REPRESSOR-LIKE PROTEIN SSO7C3"/>
    <property type="match status" value="1"/>
</dbReference>
<dbReference type="SUPFAM" id="SSF89447">
    <property type="entry name" value="AbrB/MazE/MraZ-like"/>
    <property type="match status" value="1"/>
</dbReference>
<gene>
    <name evidence="3" type="ORF">AYW79_08880</name>
</gene>
<proteinExistence type="predicted"/>
<dbReference type="PANTHER" id="PTHR34860:SF6">
    <property type="entry name" value="REPRESSOR-LIKE PROTEIN SSO7C3"/>
    <property type="match status" value="1"/>
</dbReference>
<evidence type="ECO:0000313" key="3">
    <source>
        <dbReference type="EMBL" id="OAG93749.1"/>
    </source>
</evidence>
<dbReference type="InterPro" id="IPR037914">
    <property type="entry name" value="SpoVT-AbrB_sf"/>
</dbReference>
<dbReference type="RefSeq" id="WP_067564681.1">
    <property type="nucleotide sequence ID" value="NZ_LSUQ01000024.1"/>
</dbReference>
<feature type="domain" description="SpoVT-AbrB" evidence="2">
    <location>
        <begin position="4"/>
        <end position="49"/>
    </location>
</feature>
<dbReference type="Gene3D" id="2.10.260.10">
    <property type="match status" value="1"/>
</dbReference>
<name>A0A853KC80_9BACL</name>
<dbReference type="OrthoDB" id="199763at2"/>
<dbReference type="EMBL" id="LSUQ01000024">
    <property type="protein sequence ID" value="OAG93749.1"/>
    <property type="molecule type" value="Genomic_DNA"/>
</dbReference>